<evidence type="ECO:0000313" key="2">
    <source>
        <dbReference type="RefSeq" id="XP_033456410.1"/>
    </source>
</evidence>
<dbReference type="AlphaFoldDB" id="A0A6J3LVR8"/>
<name>A0A6J3LVR8_9PEZI</name>
<gene>
    <name evidence="2" type="ORF">K489DRAFT_64935</name>
</gene>
<proteinExistence type="predicted"/>
<sequence length="102" mass="10502">MSCAARGPRGGESIAAVVQVCVASKSLAFVWRETDCTGAIYPGASDATIVSLTLPARGREGGGLSVTFVYSRAWHGTSSQPASAACIAGDGSHRIEFLLQQT</sequence>
<evidence type="ECO:0000313" key="1">
    <source>
        <dbReference type="Proteomes" id="UP000504637"/>
    </source>
</evidence>
<keyword evidence="1" id="KW-1185">Reference proteome</keyword>
<reference evidence="2" key="2">
    <citation type="submission" date="2020-04" db="EMBL/GenBank/DDBJ databases">
        <authorList>
            <consortium name="NCBI Genome Project"/>
        </authorList>
    </citation>
    <scope>NUCLEOTIDE SEQUENCE</scope>
    <source>
        <strain evidence="2">CBS 342.82</strain>
    </source>
</reference>
<dbReference type="Proteomes" id="UP000504637">
    <property type="component" value="Unplaced"/>
</dbReference>
<organism evidence="2">
    <name type="scientific">Dissoconium aciculare CBS 342.82</name>
    <dbReference type="NCBI Taxonomy" id="1314786"/>
    <lineage>
        <taxon>Eukaryota</taxon>
        <taxon>Fungi</taxon>
        <taxon>Dikarya</taxon>
        <taxon>Ascomycota</taxon>
        <taxon>Pezizomycotina</taxon>
        <taxon>Dothideomycetes</taxon>
        <taxon>Dothideomycetidae</taxon>
        <taxon>Mycosphaerellales</taxon>
        <taxon>Dissoconiaceae</taxon>
        <taxon>Dissoconium</taxon>
    </lineage>
</organism>
<dbReference type="GeneID" id="54366604"/>
<accession>A0A6J3LVR8</accession>
<protein>
    <submittedName>
        <fullName evidence="2">Uncharacterized protein</fullName>
    </submittedName>
</protein>
<reference evidence="2" key="3">
    <citation type="submission" date="2025-08" db="UniProtKB">
        <authorList>
            <consortium name="RefSeq"/>
        </authorList>
    </citation>
    <scope>IDENTIFICATION</scope>
    <source>
        <strain evidence="2">CBS 342.82</strain>
    </source>
</reference>
<reference evidence="2" key="1">
    <citation type="submission" date="2020-01" db="EMBL/GenBank/DDBJ databases">
        <authorList>
            <consortium name="DOE Joint Genome Institute"/>
            <person name="Haridas S."/>
            <person name="Albert R."/>
            <person name="Binder M."/>
            <person name="Bloem J."/>
            <person name="Labutti K."/>
            <person name="Salamov A."/>
            <person name="Andreopoulos B."/>
            <person name="Baker S.E."/>
            <person name="Barry K."/>
            <person name="Bills G."/>
            <person name="Bluhm B.H."/>
            <person name="Cannon C."/>
            <person name="Castanera R."/>
            <person name="Culley D.E."/>
            <person name="Daum C."/>
            <person name="Ezra D."/>
            <person name="Gonzalez J.B."/>
            <person name="Henrissat B."/>
            <person name="Kuo A."/>
            <person name="Liang C."/>
            <person name="Lipzen A."/>
            <person name="Lutzoni F."/>
            <person name="Magnuson J."/>
            <person name="Mondo S."/>
            <person name="Nolan M."/>
            <person name="Ohm R."/>
            <person name="Pangilinan J."/>
            <person name="Park H.-J."/>
            <person name="Ramirez L."/>
            <person name="Alfaro M."/>
            <person name="Sun H."/>
            <person name="Tritt A."/>
            <person name="Yoshinaga Y."/>
            <person name="Zwiers L.-H."/>
            <person name="Turgeon B.G."/>
            <person name="Goodwin S.B."/>
            <person name="Spatafora J.W."/>
            <person name="Crous P.W."/>
            <person name="Grigoriev I.V."/>
        </authorList>
    </citation>
    <scope>NUCLEOTIDE SEQUENCE</scope>
    <source>
        <strain evidence="2">CBS 342.82</strain>
    </source>
</reference>
<dbReference type="RefSeq" id="XP_033456410.1">
    <property type="nucleotide sequence ID" value="XM_033608804.1"/>
</dbReference>